<reference evidence="1 2" key="1">
    <citation type="submission" date="2020-01" db="EMBL/GenBank/DDBJ databases">
        <title>Complete genome sequence of a human oral phylogroup 1 Treponema sp. strain ATCC 700766, originally isolated from periodontitis dental plaque.</title>
        <authorList>
            <person name="Chan Y."/>
            <person name="Huo Y.-B."/>
            <person name="Yu X.-L."/>
            <person name="Zeng H."/>
            <person name="Leung W.-K."/>
            <person name="Watt R.M."/>
        </authorList>
    </citation>
    <scope>NUCLEOTIDE SEQUENCE [LARGE SCALE GENOMIC DNA]</scope>
    <source>
        <strain evidence="1 2">OMZ 804</strain>
    </source>
</reference>
<dbReference type="InterPro" id="IPR038570">
    <property type="entry name" value="HicA_sf"/>
</dbReference>
<organism evidence="1 2">
    <name type="scientific">Treponema vincentii</name>
    <dbReference type="NCBI Taxonomy" id="69710"/>
    <lineage>
        <taxon>Bacteria</taxon>
        <taxon>Pseudomonadati</taxon>
        <taxon>Spirochaetota</taxon>
        <taxon>Spirochaetia</taxon>
        <taxon>Spirochaetales</taxon>
        <taxon>Treponemataceae</taxon>
        <taxon>Treponema</taxon>
    </lineage>
</organism>
<dbReference type="RefSeq" id="WP_162663109.1">
    <property type="nucleotide sequence ID" value="NZ_CP048020.1"/>
</dbReference>
<dbReference type="AlphaFoldDB" id="A0A6P1Y1R8"/>
<name>A0A6P1Y1R8_9SPIR</name>
<dbReference type="KEGG" id="trz:GWP43_04755"/>
<dbReference type="EMBL" id="CP048020">
    <property type="protein sequence ID" value="QHX42872.1"/>
    <property type="molecule type" value="Genomic_DNA"/>
</dbReference>
<proteinExistence type="predicted"/>
<dbReference type="Proteomes" id="UP000464374">
    <property type="component" value="Chromosome"/>
</dbReference>
<gene>
    <name evidence="1" type="ORF">GWP43_04755</name>
</gene>
<evidence type="ECO:0000313" key="2">
    <source>
        <dbReference type="Proteomes" id="UP000464374"/>
    </source>
</evidence>
<sequence length="62" mass="7321">MNERMQAIKELEKAGYVFKRHGGNHDIYCNAELKCSIPLKRHSFNKNDLRYIQKEIEQGAKK</sequence>
<dbReference type="Gene3D" id="3.30.920.30">
    <property type="entry name" value="Hypothetical protein"/>
    <property type="match status" value="1"/>
</dbReference>
<accession>A0A6P1Y1R8</accession>
<protein>
    <submittedName>
        <fullName evidence="1">Type II toxin-antitoxin system HicA family toxin</fullName>
    </submittedName>
</protein>
<dbReference type="SUPFAM" id="SSF54786">
    <property type="entry name" value="YcfA/nrd intein domain"/>
    <property type="match status" value="1"/>
</dbReference>
<evidence type="ECO:0000313" key="1">
    <source>
        <dbReference type="EMBL" id="QHX42872.1"/>
    </source>
</evidence>